<protein>
    <submittedName>
        <fullName evidence="2">AraC family transcriptional regulator</fullName>
    </submittedName>
</protein>
<dbReference type="AlphaFoldDB" id="A0A561XI31"/>
<dbReference type="Pfam" id="PF00165">
    <property type="entry name" value="HTH_AraC"/>
    <property type="match status" value="1"/>
</dbReference>
<dbReference type="Gene3D" id="1.10.10.60">
    <property type="entry name" value="Homeodomain-like"/>
    <property type="match status" value="1"/>
</dbReference>
<dbReference type="InterPro" id="IPR018060">
    <property type="entry name" value="HTH_AraC"/>
</dbReference>
<dbReference type="PROSITE" id="PS01124">
    <property type="entry name" value="HTH_ARAC_FAMILY_2"/>
    <property type="match status" value="1"/>
</dbReference>
<evidence type="ECO:0000313" key="2">
    <source>
        <dbReference type="EMBL" id="TWG35742.1"/>
    </source>
</evidence>
<dbReference type="EMBL" id="VJWE01000015">
    <property type="protein sequence ID" value="TWG35742.1"/>
    <property type="molecule type" value="Genomic_DNA"/>
</dbReference>
<gene>
    <name evidence="2" type="ORF">ATF69_3304</name>
</gene>
<sequence length="329" mass="36531">MPHMLQRSDESVLNDCDSTRRLHSRPMASLAPLSHRHPAGLIPSGELWLPRASLTACLRAAMARSTVGHALSDAQRINRFPASPLCSLSWWFEGRSEALVAERPDTMPTEHSPREAYPGRWVLAGPQTRPTSSYCAGPTHAMMVMFMPDALHQLTGVDPGALTDRMVDAQSLLSPDWVALCEVVQNLPDNAARLQHLEDFLEPRWQACRPAQALPTQRYGDWAAHLAQRAALSAPGRSLRQLERRIKRWAGLPLRELRGFGKAEQAFFDTIAADASQGSVKWADVAAGAGFSDQSHLCRVTRRITGYAPQALYDGIYGDEAFWAYRIWV</sequence>
<dbReference type="Proteomes" id="UP000321485">
    <property type="component" value="Unassembled WGS sequence"/>
</dbReference>
<dbReference type="GO" id="GO:0003700">
    <property type="term" value="F:DNA-binding transcription factor activity"/>
    <property type="evidence" value="ECO:0007669"/>
    <property type="project" value="InterPro"/>
</dbReference>
<evidence type="ECO:0000313" key="3">
    <source>
        <dbReference type="Proteomes" id="UP000321485"/>
    </source>
</evidence>
<name>A0A561XI31_ACIDE</name>
<evidence type="ECO:0000259" key="1">
    <source>
        <dbReference type="PROSITE" id="PS01124"/>
    </source>
</evidence>
<accession>A0A561XI31</accession>
<feature type="domain" description="HTH araC/xylS-type" evidence="1">
    <location>
        <begin position="238"/>
        <end position="315"/>
    </location>
</feature>
<proteinExistence type="predicted"/>
<comment type="caution">
    <text evidence="2">The sequence shown here is derived from an EMBL/GenBank/DDBJ whole genome shotgun (WGS) entry which is preliminary data.</text>
</comment>
<organism evidence="2 3">
    <name type="scientific">Acidovorax delafieldii</name>
    <name type="common">Pseudomonas delafieldii</name>
    <dbReference type="NCBI Taxonomy" id="47920"/>
    <lineage>
        <taxon>Bacteria</taxon>
        <taxon>Pseudomonadati</taxon>
        <taxon>Pseudomonadota</taxon>
        <taxon>Betaproteobacteria</taxon>
        <taxon>Burkholderiales</taxon>
        <taxon>Comamonadaceae</taxon>
        <taxon>Acidovorax</taxon>
    </lineage>
</organism>
<reference evidence="2 3" key="1">
    <citation type="journal article" date="2015" name="Stand. Genomic Sci.">
        <title>Genomic Encyclopedia of Bacterial and Archaeal Type Strains, Phase III: the genomes of soil and plant-associated and newly described type strains.</title>
        <authorList>
            <person name="Whitman W.B."/>
            <person name="Woyke T."/>
            <person name="Klenk H.P."/>
            <person name="Zhou Y."/>
            <person name="Lilburn T.G."/>
            <person name="Beck B.J."/>
            <person name="De Vos P."/>
            <person name="Vandamme P."/>
            <person name="Eisen J.A."/>
            <person name="Garrity G."/>
            <person name="Hugenholtz P."/>
            <person name="Kyrpides N.C."/>
        </authorList>
    </citation>
    <scope>NUCLEOTIDE SEQUENCE [LARGE SCALE GENOMIC DNA]</scope>
    <source>
        <strain evidence="2 3">DSM 64</strain>
    </source>
</reference>
<dbReference type="GO" id="GO:0043565">
    <property type="term" value="F:sequence-specific DNA binding"/>
    <property type="evidence" value="ECO:0007669"/>
    <property type="project" value="InterPro"/>
</dbReference>